<dbReference type="KEGG" id="madi:A7U43_28035"/>
<accession>A0A172UXG0</accession>
<dbReference type="RefSeq" id="WP_068004431.1">
    <property type="nucleotide sequence ID" value="NZ_CP015597.1"/>
</dbReference>
<organism evidence="2 3">
    <name type="scientific">Mycobacterium adipatum</name>
    <dbReference type="NCBI Taxonomy" id="1682113"/>
    <lineage>
        <taxon>Bacteria</taxon>
        <taxon>Bacillati</taxon>
        <taxon>Actinomycetota</taxon>
        <taxon>Actinomycetes</taxon>
        <taxon>Mycobacteriales</taxon>
        <taxon>Mycobacteriaceae</taxon>
        <taxon>Mycobacterium</taxon>
    </lineage>
</organism>
<dbReference type="PANTHER" id="PTHR20930">
    <property type="entry name" value="OVARIAN CARCINOMA ANTIGEN CA125-RELATED"/>
    <property type="match status" value="1"/>
</dbReference>
<dbReference type="InterPro" id="IPR032350">
    <property type="entry name" value="Nbr1_FW"/>
</dbReference>
<dbReference type="Gene3D" id="2.60.40.10">
    <property type="entry name" value="Immunoglobulins"/>
    <property type="match status" value="1"/>
</dbReference>
<dbReference type="EMBL" id="CP015597">
    <property type="protein sequence ID" value="ANE83534.1"/>
    <property type="molecule type" value="Genomic_DNA"/>
</dbReference>
<sequence length="279" mass="31558">MVTRHDLAAHMRSTRRRLLDDSGEFVWTVTRLHEEISRFQAEGHRGCDPVVAGALQRLIDGGADRTYWHVKALYQAEDISRDRTPSQGRELVWFYDEMFNNGQPFLTEMWEQVRIADPPRSRPSRPPQRGRVPGDDVRWLADLTVRDGVDVPPNLEFTKSWRLYNAGTVPWVGRRLIRVGPATSYGLVRSPPWVPIADTEPDSTVDISVTVRAPAVETSHCEPRWKMADSDGLLCFPDLSYGIGMVIRVVEGSPEPDMSVPGAVEAGDRKLARLRADRF</sequence>
<dbReference type="InterPro" id="IPR013783">
    <property type="entry name" value="Ig-like_fold"/>
</dbReference>
<keyword evidence="3" id="KW-1185">Reference proteome</keyword>
<evidence type="ECO:0000259" key="1">
    <source>
        <dbReference type="Pfam" id="PF16158"/>
    </source>
</evidence>
<evidence type="ECO:0000313" key="2">
    <source>
        <dbReference type="EMBL" id="ANE83534.1"/>
    </source>
</evidence>
<gene>
    <name evidence="2" type="ORF">A7U43_28035</name>
</gene>
<dbReference type="Proteomes" id="UP000077143">
    <property type="component" value="Plasmid pMYC1"/>
</dbReference>
<dbReference type="CDD" id="cd14947">
    <property type="entry name" value="NBR1_like"/>
    <property type="match status" value="1"/>
</dbReference>
<evidence type="ECO:0000313" key="3">
    <source>
        <dbReference type="Proteomes" id="UP000077143"/>
    </source>
</evidence>
<protein>
    <recommendedName>
        <fullName evidence="1">Nbr1 FW domain-containing protein</fullName>
    </recommendedName>
</protein>
<dbReference type="GO" id="GO:0005975">
    <property type="term" value="P:carbohydrate metabolic process"/>
    <property type="evidence" value="ECO:0007669"/>
    <property type="project" value="UniProtKB-ARBA"/>
</dbReference>
<dbReference type="Pfam" id="PF16158">
    <property type="entry name" value="N_BRCA1_IG"/>
    <property type="match status" value="1"/>
</dbReference>
<reference evidence="2 3" key="1">
    <citation type="submission" date="2016-05" db="EMBL/GenBank/DDBJ databases">
        <title>Complete genome sequence of a phthalic acid esters degrading Mycobacterium sp. YC-RL4.</title>
        <authorList>
            <person name="Ren L."/>
            <person name="Fan S."/>
            <person name="Ruth N."/>
            <person name="Jia Y."/>
            <person name="Wang J."/>
            <person name="Qiao C."/>
        </authorList>
    </citation>
    <scope>NUCLEOTIDE SEQUENCE [LARGE SCALE GENOMIC DNA]</scope>
    <source>
        <strain evidence="2 3">YC-RL4</strain>
        <plasmid evidence="3">pmyc1</plasmid>
    </source>
</reference>
<geneLocation type="plasmid" evidence="3">
    <name>pmyc1</name>
</geneLocation>
<proteinExistence type="predicted"/>
<dbReference type="PANTHER" id="PTHR20930:SF0">
    <property type="entry name" value="PROTEIN ILRUN"/>
    <property type="match status" value="1"/>
</dbReference>
<feature type="domain" description="Nbr1 FW" evidence="1">
    <location>
        <begin position="144"/>
        <end position="234"/>
    </location>
</feature>
<dbReference type="OrthoDB" id="4285266at2"/>
<name>A0A172UXG0_9MYCO</name>
<keyword evidence="2" id="KW-0614">Plasmid</keyword>
<dbReference type="AlphaFoldDB" id="A0A172UXG0"/>